<reference evidence="2" key="2">
    <citation type="submission" date="2025-08" db="UniProtKB">
        <authorList>
            <consortium name="Ensembl"/>
        </authorList>
    </citation>
    <scope>IDENTIFICATION</scope>
</reference>
<proteinExistence type="predicted"/>
<dbReference type="AlphaFoldDB" id="A0A7N9CRA6"/>
<reference evidence="2 3" key="1">
    <citation type="submission" date="2013-03" db="EMBL/GenBank/DDBJ databases">
        <authorList>
            <person name="Warren W."/>
            <person name="Wilson R.K."/>
        </authorList>
    </citation>
    <scope>NUCLEOTIDE SEQUENCE</scope>
</reference>
<evidence type="ECO:0000313" key="2">
    <source>
        <dbReference type="Ensembl" id="ENSMFAP00000053641.1"/>
    </source>
</evidence>
<organism evidence="2 3">
    <name type="scientific">Macaca fascicularis</name>
    <name type="common">Crab-eating macaque</name>
    <name type="synonym">Cynomolgus monkey</name>
    <dbReference type="NCBI Taxonomy" id="9541"/>
    <lineage>
        <taxon>Eukaryota</taxon>
        <taxon>Metazoa</taxon>
        <taxon>Chordata</taxon>
        <taxon>Craniata</taxon>
        <taxon>Vertebrata</taxon>
        <taxon>Euteleostomi</taxon>
        <taxon>Mammalia</taxon>
        <taxon>Eutheria</taxon>
        <taxon>Euarchontoglires</taxon>
        <taxon>Primates</taxon>
        <taxon>Haplorrhini</taxon>
        <taxon>Catarrhini</taxon>
        <taxon>Cercopithecidae</taxon>
        <taxon>Cercopithecinae</taxon>
        <taxon>Macaca</taxon>
    </lineage>
</organism>
<dbReference type="GeneTree" id="ENSGT00980000202117"/>
<evidence type="ECO:0000313" key="3">
    <source>
        <dbReference type="Proteomes" id="UP000233100"/>
    </source>
</evidence>
<sequence length="120" mass="13521">ATTPGQAEEIYKKQSLQEVTWVLLKVSSFIRETKHKSLENLQPDYTIEKKNPFSGENFKPAAEICISSKDPNVNPQDCGENVSRPCQRASRQPCQHRPRDHSGGKSGFRTRPRVLVLCAV</sequence>
<name>A0A7N9CRA6_MACFA</name>
<protein>
    <submittedName>
        <fullName evidence="2">Uncharacterized protein</fullName>
    </submittedName>
</protein>
<dbReference type="Ensembl" id="ENSMFAT00000078612.1">
    <property type="protein sequence ID" value="ENSMFAP00000053641.1"/>
    <property type="gene ID" value="ENSMFAG00000062582.1"/>
</dbReference>
<dbReference type="Proteomes" id="UP000233100">
    <property type="component" value="Chromosome 1"/>
</dbReference>
<evidence type="ECO:0000256" key="1">
    <source>
        <dbReference type="SAM" id="MobiDB-lite"/>
    </source>
</evidence>
<accession>A0A7N9CRA6</accession>
<feature type="region of interest" description="Disordered" evidence="1">
    <location>
        <begin position="76"/>
        <end position="108"/>
    </location>
</feature>
<keyword evidence="3" id="KW-1185">Reference proteome</keyword>
<reference evidence="2" key="3">
    <citation type="submission" date="2025-09" db="UniProtKB">
        <authorList>
            <consortium name="Ensembl"/>
        </authorList>
    </citation>
    <scope>IDENTIFICATION</scope>
</reference>